<dbReference type="InterPro" id="IPR003107">
    <property type="entry name" value="HAT"/>
</dbReference>
<feature type="region of interest" description="Disordered" evidence="1">
    <location>
        <begin position="269"/>
        <end position="295"/>
    </location>
</feature>
<dbReference type="RefSeq" id="XP_022758533.1">
    <property type="nucleotide sequence ID" value="XM_022902798.1"/>
</dbReference>
<proteinExistence type="predicted"/>
<dbReference type="SUPFAM" id="SSF48452">
    <property type="entry name" value="TPR-like"/>
    <property type="match status" value="1"/>
</dbReference>
<dbReference type="SMART" id="SM00386">
    <property type="entry name" value="HAT"/>
    <property type="match status" value="3"/>
</dbReference>
<dbReference type="Gene3D" id="1.25.40.10">
    <property type="entry name" value="Tetratricopeptide repeat domain"/>
    <property type="match status" value="1"/>
</dbReference>
<accession>A0A6P6A0M7</accession>
<name>A0A6P6A0M7_DURZI</name>
<feature type="compositionally biased region" description="Basic and acidic residues" evidence="1">
    <location>
        <begin position="21"/>
        <end position="31"/>
    </location>
</feature>
<evidence type="ECO:0000256" key="1">
    <source>
        <dbReference type="SAM" id="MobiDB-lite"/>
    </source>
</evidence>
<protein>
    <submittedName>
        <fullName evidence="3">Uncharacterized protein LOC111305344 isoform X1</fullName>
    </submittedName>
</protein>
<evidence type="ECO:0000313" key="2">
    <source>
        <dbReference type="Proteomes" id="UP000515121"/>
    </source>
</evidence>
<sequence length="427" mass="47775">MQLLIKKFYIPNQRPPPQTHHHQEGTREKQQNTKKMLLKSSSTPVLGSLLSSIAADSPNNNNHYETSTPFKHHPLTSFIDNHNRLSFHPSPGSVHLSTTVSCGSSPKSPSVVDQFSDFNLKGFRRVHSAGNLEGLVHAACDSNEQLYNQNQPKKLSLRHKCLKLESIPSFSFYNSRARCEEEEDESFLEEEEEELKENEKLSDGSEEKVMAVSGSHEFNPISMKNMLLKEEVKVTDKIWNVGLEYERGLVGQEMFLAKGLGLTTDGGSRGGFRGGSGGGGEFNPSGSSGNGGGDNHEVEEYYKRMVEENPGNPLFLGNYAQFLYQSKRDVQGAEEYYSRAILADPKDGETLSQYAKLVWELYHDEERASSYFERAIQASPQDNLVHAAYASFLWETEEDGEEYAAPRGIDSIPAQFHEGSLARLKQL</sequence>
<evidence type="ECO:0000313" key="3">
    <source>
        <dbReference type="RefSeq" id="XP_022758533.1"/>
    </source>
</evidence>
<keyword evidence="2" id="KW-1185">Reference proteome</keyword>
<dbReference type="GO" id="GO:0006396">
    <property type="term" value="P:RNA processing"/>
    <property type="evidence" value="ECO:0007669"/>
    <property type="project" value="InterPro"/>
</dbReference>
<dbReference type="OrthoDB" id="1926212at2759"/>
<dbReference type="GeneID" id="111305344"/>
<reference evidence="3" key="1">
    <citation type="submission" date="2025-08" db="UniProtKB">
        <authorList>
            <consortium name="RefSeq"/>
        </authorList>
    </citation>
    <scope>IDENTIFICATION</scope>
    <source>
        <tissue evidence="3">Fruit stalk</tissue>
    </source>
</reference>
<gene>
    <name evidence="3" type="primary">LOC111305344</name>
</gene>
<dbReference type="PANTHER" id="PTHR26312:SF225">
    <property type="entry name" value="TPR REPEAT PROTEIN"/>
    <property type="match status" value="1"/>
</dbReference>
<dbReference type="InterPro" id="IPR011990">
    <property type="entry name" value="TPR-like_helical_dom_sf"/>
</dbReference>
<organism evidence="2 3">
    <name type="scientific">Durio zibethinus</name>
    <name type="common">Durian</name>
    <dbReference type="NCBI Taxonomy" id="66656"/>
    <lineage>
        <taxon>Eukaryota</taxon>
        <taxon>Viridiplantae</taxon>
        <taxon>Streptophyta</taxon>
        <taxon>Embryophyta</taxon>
        <taxon>Tracheophyta</taxon>
        <taxon>Spermatophyta</taxon>
        <taxon>Magnoliopsida</taxon>
        <taxon>eudicotyledons</taxon>
        <taxon>Gunneridae</taxon>
        <taxon>Pentapetalae</taxon>
        <taxon>rosids</taxon>
        <taxon>malvids</taxon>
        <taxon>Malvales</taxon>
        <taxon>Malvaceae</taxon>
        <taxon>Helicteroideae</taxon>
        <taxon>Durio</taxon>
    </lineage>
</organism>
<dbReference type="PANTHER" id="PTHR26312">
    <property type="entry name" value="TETRATRICOPEPTIDE REPEAT PROTEIN 5"/>
    <property type="match status" value="1"/>
</dbReference>
<feature type="compositionally biased region" description="Gly residues" evidence="1">
    <location>
        <begin position="269"/>
        <end position="281"/>
    </location>
</feature>
<dbReference type="AlphaFoldDB" id="A0A6P6A0M7"/>
<feature type="region of interest" description="Disordered" evidence="1">
    <location>
        <begin position="9"/>
        <end position="34"/>
    </location>
</feature>
<dbReference type="Proteomes" id="UP000515121">
    <property type="component" value="Unplaced"/>
</dbReference>
<dbReference type="KEGG" id="dzi:111305344"/>